<keyword evidence="3 6" id="KW-0479">Metal-binding</keyword>
<dbReference type="Gene3D" id="1.10.760.10">
    <property type="entry name" value="Cytochrome c-like domain"/>
    <property type="match status" value="1"/>
</dbReference>
<name>A0ABU8W5G1_9BURK</name>
<accession>A0ABU8W5G1</accession>
<organism evidence="9 10">
    <name type="scientific">Variovorax humicola</name>
    <dbReference type="NCBI Taxonomy" id="1769758"/>
    <lineage>
        <taxon>Bacteria</taxon>
        <taxon>Pseudomonadati</taxon>
        <taxon>Pseudomonadota</taxon>
        <taxon>Betaproteobacteria</taxon>
        <taxon>Burkholderiales</taxon>
        <taxon>Comamonadaceae</taxon>
        <taxon>Variovorax</taxon>
    </lineage>
</organism>
<protein>
    <submittedName>
        <fullName evidence="9">Cytochrome c</fullName>
    </submittedName>
</protein>
<keyword evidence="5 6" id="KW-0408">Iron</keyword>
<evidence type="ECO:0000313" key="9">
    <source>
        <dbReference type="EMBL" id="MEJ8825297.1"/>
    </source>
</evidence>
<dbReference type="SUPFAM" id="SSF46626">
    <property type="entry name" value="Cytochrome c"/>
    <property type="match status" value="1"/>
</dbReference>
<dbReference type="RefSeq" id="WP_340366329.1">
    <property type="nucleotide sequence ID" value="NZ_JBBKZV010000021.1"/>
</dbReference>
<proteinExistence type="predicted"/>
<dbReference type="Proteomes" id="UP001363010">
    <property type="component" value="Unassembled WGS sequence"/>
</dbReference>
<evidence type="ECO:0000256" key="3">
    <source>
        <dbReference type="ARBA" id="ARBA00022723"/>
    </source>
</evidence>
<evidence type="ECO:0000256" key="7">
    <source>
        <dbReference type="SAM" id="SignalP"/>
    </source>
</evidence>
<dbReference type="InterPro" id="IPR009056">
    <property type="entry name" value="Cyt_c-like_dom"/>
</dbReference>
<dbReference type="PANTHER" id="PTHR37823">
    <property type="entry name" value="CYTOCHROME C-553-LIKE"/>
    <property type="match status" value="1"/>
</dbReference>
<reference evidence="9 10" key="1">
    <citation type="submission" date="2024-03" db="EMBL/GenBank/DDBJ databases">
        <title>Novel species of the genus Variovorax.</title>
        <authorList>
            <person name="Liu Q."/>
            <person name="Xin Y.-H."/>
        </authorList>
    </citation>
    <scope>NUCLEOTIDE SEQUENCE [LARGE SCALE GENOMIC DNA]</scope>
    <source>
        <strain evidence="9 10">KACC 18501</strain>
    </source>
</reference>
<dbReference type="Pfam" id="PF13442">
    <property type="entry name" value="Cytochrome_CBB3"/>
    <property type="match status" value="1"/>
</dbReference>
<evidence type="ECO:0000256" key="1">
    <source>
        <dbReference type="ARBA" id="ARBA00022448"/>
    </source>
</evidence>
<evidence type="ECO:0000256" key="5">
    <source>
        <dbReference type="ARBA" id="ARBA00023004"/>
    </source>
</evidence>
<evidence type="ECO:0000313" key="10">
    <source>
        <dbReference type="Proteomes" id="UP001363010"/>
    </source>
</evidence>
<feature type="signal peptide" evidence="7">
    <location>
        <begin position="1"/>
        <end position="30"/>
    </location>
</feature>
<dbReference type="PROSITE" id="PS51007">
    <property type="entry name" value="CYTC"/>
    <property type="match status" value="1"/>
</dbReference>
<evidence type="ECO:0000259" key="8">
    <source>
        <dbReference type="PROSITE" id="PS51007"/>
    </source>
</evidence>
<dbReference type="InterPro" id="IPR051811">
    <property type="entry name" value="Cytochrome_c550/c551-like"/>
</dbReference>
<comment type="caution">
    <text evidence="9">The sequence shown here is derived from an EMBL/GenBank/DDBJ whole genome shotgun (WGS) entry which is preliminary data.</text>
</comment>
<keyword evidence="7" id="KW-0732">Signal</keyword>
<sequence>MSRVTVQSGRLAAPVALALAWMAFAAPCFAADPALMEGRQIFNSGAASAPACALCHTLKDAGSAGQIGPNLDELKPDTARIARVIRSGMGPMPAFTALTDDQVAALARYVSTVTQAKP</sequence>
<feature type="domain" description="Cytochrome c" evidence="8">
    <location>
        <begin position="33"/>
        <end position="114"/>
    </location>
</feature>
<keyword evidence="10" id="KW-1185">Reference proteome</keyword>
<evidence type="ECO:0000256" key="4">
    <source>
        <dbReference type="ARBA" id="ARBA00022982"/>
    </source>
</evidence>
<dbReference type="EMBL" id="JBBKZV010000021">
    <property type="protein sequence ID" value="MEJ8825297.1"/>
    <property type="molecule type" value="Genomic_DNA"/>
</dbReference>
<gene>
    <name evidence="9" type="ORF">WKW80_25270</name>
</gene>
<dbReference type="InterPro" id="IPR036909">
    <property type="entry name" value="Cyt_c-like_dom_sf"/>
</dbReference>
<keyword evidence="2 6" id="KW-0349">Heme</keyword>
<keyword evidence="4" id="KW-0249">Electron transport</keyword>
<keyword evidence="1" id="KW-0813">Transport</keyword>
<evidence type="ECO:0000256" key="2">
    <source>
        <dbReference type="ARBA" id="ARBA00022617"/>
    </source>
</evidence>
<feature type="chain" id="PRO_5045648948" evidence="7">
    <location>
        <begin position="31"/>
        <end position="118"/>
    </location>
</feature>
<evidence type="ECO:0000256" key="6">
    <source>
        <dbReference type="PROSITE-ProRule" id="PRU00433"/>
    </source>
</evidence>